<dbReference type="OrthoDB" id="7917227at2"/>
<accession>A0A376AL01</accession>
<reference evidence="3" key="1">
    <citation type="submission" date="2018-07" db="EMBL/GenBank/DDBJ databases">
        <authorList>
            <person name="Peiro R."/>
            <person name="Begona"/>
            <person name="Cbmso G."/>
            <person name="Lopez M."/>
            <person name="Gonzalez S."/>
        </authorList>
    </citation>
    <scope>NUCLEOTIDE SEQUENCE [LARGE SCALE GENOMIC DNA]</scope>
</reference>
<evidence type="ECO:0000256" key="1">
    <source>
        <dbReference type="SAM" id="MobiDB-lite"/>
    </source>
</evidence>
<proteinExistence type="predicted"/>
<organism evidence="2 3">
    <name type="scientific">Ciceribacter selenitireducens ATCC BAA-1503</name>
    <dbReference type="NCBI Taxonomy" id="1336235"/>
    <lineage>
        <taxon>Bacteria</taxon>
        <taxon>Pseudomonadati</taxon>
        <taxon>Pseudomonadota</taxon>
        <taxon>Alphaproteobacteria</taxon>
        <taxon>Hyphomicrobiales</taxon>
        <taxon>Rhizobiaceae</taxon>
        <taxon>Ciceribacter</taxon>
    </lineage>
</organism>
<keyword evidence="3" id="KW-1185">Reference proteome</keyword>
<dbReference type="STRING" id="1336235.GCA_000518785_02795"/>
<dbReference type="Proteomes" id="UP000254764">
    <property type="component" value="Unassembled WGS sequence"/>
</dbReference>
<evidence type="ECO:0000313" key="2">
    <source>
        <dbReference type="EMBL" id="SSC68495.1"/>
    </source>
</evidence>
<gene>
    <name evidence="2" type="ORF">RHIZ70_4203</name>
</gene>
<evidence type="ECO:0000313" key="3">
    <source>
        <dbReference type="Proteomes" id="UP000254764"/>
    </source>
</evidence>
<dbReference type="RefSeq" id="WP_115671121.1">
    <property type="nucleotide sequence ID" value="NZ_UEYP01000007.1"/>
</dbReference>
<feature type="region of interest" description="Disordered" evidence="1">
    <location>
        <begin position="55"/>
        <end position="77"/>
    </location>
</feature>
<dbReference type="EMBL" id="UEYP01000007">
    <property type="protein sequence ID" value="SSC68495.1"/>
    <property type="molecule type" value="Genomic_DNA"/>
</dbReference>
<dbReference type="AlphaFoldDB" id="A0A376AL01"/>
<protein>
    <submittedName>
        <fullName evidence="2">Uncharacterized protein</fullName>
    </submittedName>
</protein>
<sequence length="77" mass="8423">MTTATKDKFFKPGRVDARDKAATTDHTARAIIAAESTARDKKTEKLKALRMLREAEAAPEAAAKPVKRPTKKTAKDV</sequence>
<name>A0A376AL01_9HYPH</name>
<feature type="compositionally biased region" description="Basic residues" evidence="1">
    <location>
        <begin position="65"/>
        <end position="77"/>
    </location>
</feature>